<organism evidence="2 3">
    <name type="scientific">Austropuccinia psidii MF-1</name>
    <dbReference type="NCBI Taxonomy" id="1389203"/>
    <lineage>
        <taxon>Eukaryota</taxon>
        <taxon>Fungi</taxon>
        <taxon>Dikarya</taxon>
        <taxon>Basidiomycota</taxon>
        <taxon>Pucciniomycotina</taxon>
        <taxon>Pucciniomycetes</taxon>
        <taxon>Pucciniales</taxon>
        <taxon>Sphaerophragmiaceae</taxon>
        <taxon>Austropuccinia</taxon>
    </lineage>
</organism>
<dbReference type="Proteomes" id="UP000765509">
    <property type="component" value="Unassembled WGS sequence"/>
</dbReference>
<sequence>MEVDSFEDSEDSEASLSKSYSSSDSLPSDTDLNEYGKSGVTLRMSRRLEMGSKASQRNSNTPLISL</sequence>
<proteinExistence type="predicted"/>
<name>A0A9Q3EA79_9BASI</name>
<comment type="caution">
    <text evidence="2">The sequence shown here is derived from an EMBL/GenBank/DDBJ whole genome shotgun (WGS) entry which is preliminary data.</text>
</comment>
<feature type="compositionally biased region" description="Low complexity" evidence="1">
    <location>
        <begin position="14"/>
        <end position="30"/>
    </location>
</feature>
<evidence type="ECO:0000313" key="3">
    <source>
        <dbReference type="Proteomes" id="UP000765509"/>
    </source>
</evidence>
<evidence type="ECO:0000256" key="1">
    <source>
        <dbReference type="SAM" id="MobiDB-lite"/>
    </source>
</evidence>
<feature type="compositionally biased region" description="Acidic residues" evidence="1">
    <location>
        <begin position="1"/>
        <end position="13"/>
    </location>
</feature>
<accession>A0A9Q3EA79</accession>
<evidence type="ECO:0000313" key="2">
    <source>
        <dbReference type="EMBL" id="MBW0518701.1"/>
    </source>
</evidence>
<feature type="compositionally biased region" description="Polar residues" evidence="1">
    <location>
        <begin position="53"/>
        <end position="66"/>
    </location>
</feature>
<feature type="region of interest" description="Disordered" evidence="1">
    <location>
        <begin position="1"/>
        <end position="66"/>
    </location>
</feature>
<dbReference type="AlphaFoldDB" id="A0A9Q3EA79"/>
<dbReference type="EMBL" id="AVOT02026814">
    <property type="protein sequence ID" value="MBW0518701.1"/>
    <property type="molecule type" value="Genomic_DNA"/>
</dbReference>
<gene>
    <name evidence="2" type="ORF">O181_058416</name>
</gene>
<reference evidence="2" key="1">
    <citation type="submission" date="2021-03" db="EMBL/GenBank/DDBJ databases">
        <title>Draft genome sequence of rust myrtle Austropuccinia psidii MF-1, a brazilian biotype.</title>
        <authorList>
            <person name="Quecine M.C."/>
            <person name="Pachon D.M.R."/>
            <person name="Bonatelli M.L."/>
            <person name="Correr F.H."/>
            <person name="Franceschini L.M."/>
            <person name="Leite T.F."/>
            <person name="Margarido G.R.A."/>
            <person name="Almeida C.A."/>
            <person name="Ferrarezi J.A."/>
            <person name="Labate C.A."/>
        </authorList>
    </citation>
    <scope>NUCLEOTIDE SEQUENCE</scope>
    <source>
        <strain evidence="2">MF-1</strain>
    </source>
</reference>
<protein>
    <submittedName>
        <fullName evidence="2">Uncharacterized protein</fullName>
    </submittedName>
</protein>
<keyword evidence="3" id="KW-1185">Reference proteome</keyword>